<evidence type="ECO:0000256" key="3">
    <source>
        <dbReference type="ARBA" id="ARBA00022737"/>
    </source>
</evidence>
<dbReference type="PANTHER" id="PTHR19338:SF66">
    <property type="entry name" value="NB-ARC DOMAIN-CONTAINING PROTEIN"/>
    <property type="match status" value="1"/>
</dbReference>
<evidence type="ECO:0000256" key="6">
    <source>
        <dbReference type="ARBA" id="ARBA00022840"/>
    </source>
</evidence>
<evidence type="ECO:0000259" key="7">
    <source>
        <dbReference type="Pfam" id="PF18052"/>
    </source>
</evidence>
<dbReference type="SUPFAM" id="SSF52540">
    <property type="entry name" value="P-loop containing nucleoside triphosphate hydrolases"/>
    <property type="match status" value="1"/>
</dbReference>
<accession>A0ABD1GXD6</accession>
<keyword evidence="5" id="KW-0611">Plant defense</keyword>
<dbReference type="InterPro" id="IPR027417">
    <property type="entry name" value="P-loop_NTPase"/>
</dbReference>
<dbReference type="InterPro" id="IPR038005">
    <property type="entry name" value="RX-like_CC"/>
</dbReference>
<feature type="domain" description="Disease resistance N-terminal" evidence="7">
    <location>
        <begin position="6"/>
        <end position="88"/>
    </location>
</feature>
<dbReference type="GO" id="GO:0005524">
    <property type="term" value="F:ATP binding"/>
    <property type="evidence" value="ECO:0007669"/>
    <property type="project" value="UniProtKB-KW"/>
</dbReference>
<comment type="caution">
    <text evidence="8">The sequence shown here is derived from an EMBL/GenBank/DDBJ whole genome shotgun (WGS) entry which is preliminary data.</text>
</comment>
<reference evidence="8 9" key="1">
    <citation type="submission" date="2024-06" db="EMBL/GenBank/DDBJ databases">
        <title>A chromosome level genome sequence of Diviner's sage (Salvia divinorum).</title>
        <authorList>
            <person name="Ford S.A."/>
            <person name="Ro D.-K."/>
            <person name="Ness R.W."/>
            <person name="Phillips M.A."/>
        </authorList>
    </citation>
    <scope>NUCLEOTIDE SEQUENCE [LARGE SCALE GENOMIC DNA]</scope>
    <source>
        <strain evidence="8">SAF-2024a</strain>
        <tissue evidence="8">Leaf</tissue>
    </source>
</reference>
<evidence type="ECO:0000256" key="4">
    <source>
        <dbReference type="ARBA" id="ARBA00022741"/>
    </source>
</evidence>
<proteinExistence type="inferred from homology"/>
<evidence type="ECO:0000256" key="2">
    <source>
        <dbReference type="ARBA" id="ARBA00022614"/>
    </source>
</evidence>
<keyword evidence="2" id="KW-0433">Leucine-rich repeat</keyword>
<dbReference type="PANTHER" id="PTHR19338">
    <property type="entry name" value="TRANSLOCASE OF INNER MITOCHONDRIAL MEMBRANE 13 HOMOLOG"/>
    <property type="match status" value="1"/>
</dbReference>
<name>A0ABD1GXD6_SALDI</name>
<keyword evidence="9" id="KW-1185">Reference proteome</keyword>
<dbReference type="InterPro" id="IPR041118">
    <property type="entry name" value="Rx_N"/>
</dbReference>
<evidence type="ECO:0000313" key="8">
    <source>
        <dbReference type="EMBL" id="KAL1547733.1"/>
    </source>
</evidence>
<dbReference type="CDD" id="cd14798">
    <property type="entry name" value="RX-CC_like"/>
    <property type="match status" value="1"/>
</dbReference>
<evidence type="ECO:0000313" key="9">
    <source>
        <dbReference type="Proteomes" id="UP001567538"/>
    </source>
</evidence>
<organism evidence="8 9">
    <name type="scientific">Salvia divinorum</name>
    <name type="common">Maria pastora</name>
    <name type="synonym">Diviner's sage</name>
    <dbReference type="NCBI Taxonomy" id="28513"/>
    <lineage>
        <taxon>Eukaryota</taxon>
        <taxon>Viridiplantae</taxon>
        <taxon>Streptophyta</taxon>
        <taxon>Embryophyta</taxon>
        <taxon>Tracheophyta</taxon>
        <taxon>Spermatophyta</taxon>
        <taxon>Magnoliopsida</taxon>
        <taxon>eudicotyledons</taxon>
        <taxon>Gunneridae</taxon>
        <taxon>Pentapetalae</taxon>
        <taxon>asterids</taxon>
        <taxon>lamiids</taxon>
        <taxon>Lamiales</taxon>
        <taxon>Lamiaceae</taxon>
        <taxon>Nepetoideae</taxon>
        <taxon>Mentheae</taxon>
        <taxon>Salviinae</taxon>
        <taxon>Salvia</taxon>
        <taxon>Salvia subgen. Calosphace</taxon>
    </lineage>
</organism>
<comment type="similarity">
    <text evidence="1">Belongs to the disease resistance NB-LRR family.</text>
</comment>
<gene>
    <name evidence="8" type="ORF">AAHA92_16052</name>
</gene>
<dbReference type="Gene3D" id="1.20.5.4130">
    <property type="match status" value="1"/>
</dbReference>
<dbReference type="AlphaFoldDB" id="A0ABD1GXD6"/>
<evidence type="ECO:0000256" key="5">
    <source>
        <dbReference type="ARBA" id="ARBA00022821"/>
    </source>
</evidence>
<dbReference type="Gene3D" id="3.40.50.300">
    <property type="entry name" value="P-loop containing nucleotide triphosphate hydrolases"/>
    <property type="match status" value="1"/>
</dbReference>
<dbReference type="GO" id="GO:0006952">
    <property type="term" value="P:defense response"/>
    <property type="evidence" value="ECO:0007669"/>
    <property type="project" value="UniProtKB-KW"/>
</dbReference>
<keyword evidence="6" id="KW-0067">ATP-binding</keyword>
<evidence type="ECO:0000256" key="1">
    <source>
        <dbReference type="ARBA" id="ARBA00008894"/>
    </source>
</evidence>
<protein>
    <submittedName>
        <fullName evidence="8">Disease resistance protein</fullName>
    </submittedName>
</protein>
<sequence>MAESVANVFLETLRDLLVEETKFLLSVGADVDKVKRDLRSIHALLMKADRDRRDSPTLKSSISQLKDLAFKAENLLERYAVEVQSKREGRRLMDKLQRYICIICECNSVHEVGKEACDIIPALADLTNKLESELGREVSLHSRQEDERQRLLRQTYAHEVEHNFVGMEEDIELLVSKVKDETRRKRVVKIYGMGGLGKTTLA</sequence>
<dbReference type="Pfam" id="PF18052">
    <property type="entry name" value="Rx_N"/>
    <property type="match status" value="1"/>
</dbReference>
<keyword evidence="4" id="KW-0547">Nucleotide-binding</keyword>
<dbReference type="EMBL" id="JBEAFC010000007">
    <property type="protein sequence ID" value="KAL1547733.1"/>
    <property type="molecule type" value="Genomic_DNA"/>
</dbReference>
<dbReference type="Proteomes" id="UP001567538">
    <property type="component" value="Unassembled WGS sequence"/>
</dbReference>
<keyword evidence="3" id="KW-0677">Repeat</keyword>